<dbReference type="GO" id="GO:0005737">
    <property type="term" value="C:cytoplasm"/>
    <property type="evidence" value="ECO:0007669"/>
    <property type="project" value="UniProtKB-ARBA"/>
</dbReference>
<dbReference type="KEGG" id="lww:102744739"/>
<dbReference type="PRINTS" id="PR01407">
    <property type="entry name" value="BUTYPHLNCDUF"/>
</dbReference>
<dbReference type="PROSITE" id="PS50835">
    <property type="entry name" value="IG_LIKE"/>
    <property type="match status" value="1"/>
</dbReference>
<dbReference type="InterPro" id="IPR036179">
    <property type="entry name" value="Ig-like_dom_sf"/>
</dbReference>
<dbReference type="InterPro" id="IPR001870">
    <property type="entry name" value="B30.2/SPRY"/>
</dbReference>
<dbReference type="SUPFAM" id="SSF48726">
    <property type="entry name" value="Immunoglobulin"/>
    <property type="match status" value="1"/>
</dbReference>
<evidence type="ECO:0000256" key="1">
    <source>
        <dbReference type="ARBA" id="ARBA00022723"/>
    </source>
</evidence>
<reference evidence="7" key="1">
    <citation type="submission" date="2025-08" db="UniProtKB">
        <authorList>
            <consortium name="RefSeq"/>
        </authorList>
    </citation>
    <scope>IDENTIFICATION</scope>
    <source>
        <tissue evidence="7">Liver</tissue>
    </source>
</reference>
<dbReference type="FunFam" id="2.60.40.10:FF:000208">
    <property type="entry name" value="Butyrophilin subfamily 1 member A1"/>
    <property type="match status" value="1"/>
</dbReference>
<dbReference type="GeneID" id="102744739"/>
<dbReference type="PROSITE" id="PS50188">
    <property type="entry name" value="B302_SPRY"/>
    <property type="match status" value="1"/>
</dbReference>
<dbReference type="Gene3D" id="2.60.120.920">
    <property type="match status" value="1"/>
</dbReference>
<protein>
    <submittedName>
        <fullName evidence="7">Butyrophilin subfamily 1 member A1-like</fullName>
    </submittedName>
</protein>
<dbReference type="InterPro" id="IPR043136">
    <property type="entry name" value="B30.2/SPRY_sf"/>
</dbReference>
<dbReference type="InterPro" id="IPR003879">
    <property type="entry name" value="Butyrophylin_SPRY"/>
</dbReference>
<dbReference type="InterPro" id="IPR013320">
    <property type="entry name" value="ConA-like_dom_sf"/>
</dbReference>
<sequence length="329" mass="37160">MLGTDTVLPCRVSPAMNVESMELRWFRSQFSEAVYVYKDGMEQAGEQLVDFKGRAELVKDYITEGRVAVRIYSLQISDNGMYKCSFKKDSDFEEATLELKVIDWRKEQFKAVAVTLDPDSAHPNLIISENRKQVSLMENVPQNCDASVYQGQEESEAVFSVLGQNYFNTGRHYWEVEVNIGTEAGPETKWAVGVCLNTVKRDKWFVECPEKNFWVIAYEKGEVKVLTFSESLSLRQHPQRIGVFLDQEDGDVSFYNMVDGSHIFSFTGITSYGTLCPYFRLQGAGTSVTIYSTSDCTENCPDSSPNTSVTHLRSGDMGIPQEAKRLLPP</sequence>
<dbReference type="AlphaFoldDB" id="A0A7F8R0V9"/>
<dbReference type="CDD" id="cd13733">
    <property type="entry name" value="SPRY_PRY_C-I_1"/>
    <property type="match status" value="1"/>
</dbReference>
<dbReference type="Pfam" id="PF00622">
    <property type="entry name" value="SPRY"/>
    <property type="match status" value="1"/>
</dbReference>
<organism evidence="6 7">
    <name type="scientific">Leptonychotes weddellii</name>
    <name type="common">Weddell seal</name>
    <name type="synonym">Otaria weddellii</name>
    <dbReference type="NCBI Taxonomy" id="9713"/>
    <lineage>
        <taxon>Eukaryota</taxon>
        <taxon>Metazoa</taxon>
        <taxon>Chordata</taxon>
        <taxon>Craniata</taxon>
        <taxon>Vertebrata</taxon>
        <taxon>Euteleostomi</taxon>
        <taxon>Mammalia</taxon>
        <taxon>Eutheria</taxon>
        <taxon>Laurasiatheria</taxon>
        <taxon>Carnivora</taxon>
        <taxon>Caniformia</taxon>
        <taxon>Pinnipedia</taxon>
        <taxon>Phocidae</taxon>
        <taxon>Monachinae</taxon>
        <taxon>Lobodontini</taxon>
        <taxon>Leptonychotes</taxon>
    </lineage>
</organism>
<dbReference type="InterPro" id="IPR013783">
    <property type="entry name" value="Ig-like_fold"/>
</dbReference>
<dbReference type="InterPro" id="IPR003877">
    <property type="entry name" value="SPRY_dom"/>
</dbReference>
<evidence type="ECO:0000259" key="4">
    <source>
        <dbReference type="PROSITE" id="PS50188"/>
    </source>
</evidence>
<feature type="domain" description="B30.2/SPRY" evidence="4">
    <location>
        <begin position="94"/>
        <end position="297"/>
    </location>
</feature>
<dbReference type="OrthoDB" id="8901134at2759"/>
<gene>
    <name evidence="7" type="primary">LOC102744739</name>
</gene>
<evidence type="ECO:0000256" key="2">
    <source>
        <dbReference type="ARBA" id="ARBA00022771"/>
    </source>
</evidence>
<dbReference type="Proteomes" id="UP000245341">
    <property type="component" value="Unplaced"/>
</dbReference>
<dbReference type="RefSeq" id="XP_030887002.1">
    <property type="nucleotide sequence ID" value="XM_031031142.1"/>
</dbReference>
<keyword evidence="2" id="KW-0863">Zinc-finger</keyword>
<name>A0A7F8R0V9_LEPWE</name>
<accession>A0A7F8R0V9</accession>
<keyword evidence="6" id="KW-1185">Reference proteome</keyword>
<dbReference type="FunFam" id="2.60.120.920:FF:000040">
    <property type="entry name" value="Ret finger protein-like 4A"/>
    <property type="match status" value="1"/>
</dbReference>
<dbReference type="GO" id="GO:0008270">
    <property type="term" value="F:zinc ion binding"/>
    <property type="evidence" value="ECO:0007669"/>
    <property type="project" value="UniProtKB-KW"/>
</dbReference>
<dbReference type="InterPro" id="IPR007110">
    <property type="entry name" value="Ig-like_dom"/>
</dbReference>
<proteinExistence type="predicted"/>
<keyword evidence="1" id="KW-0479">Metal-binding</keyword>
<dbReference type="InterPro" id="IPR050143">
    <property type="entry name" value="TRIM/RBCC"/>
</dbReference>
<dbReference type="PANTHER" id="PTHR24103">
    <property type="entry name" value="E3 UBIQUITIN-PROTEIN LIGASE TRIM"/>
    <property type="match status" value="1"/>
</dbReference>
<dbReference type="SMART" id="SM00589">
    <property type="entry name" value="PRY"/>
    <property type="match status" value="1"/>
</dbReference>
<evidence type="ECO:0000313" key="7">
    <source>
        <dbReference type="RefSeq" id="XP_030887002.1"/>
    </source>
</evidence>
<evidence type="ECO:0000313" key="6">
    <source>
        <dbReference type="Proteomes" id="UP000245341"/>
    </source>
</evidence>
<dbReference type="SMART" id="SM00449">
    <property type="entry name" value="SPRY"/>
    <property type="match status" value="1"/>
</dbReference>
<dbReference type="Gene3D" id="2.60.40.10">
    <property type="entry name" value="Immunoglobulins"/>
    <property type="match status" value="1"/>
</dbReference>
<dbReference type="Pfam" id="PF13765">
    <property type="entry name" value="PRY"/>
    <property type="match status" value="1"/>
</dbReference>
<dbReference type="Pfam" id="PF07686">
    <property type="entry name" value="V-set"/>
    <property type="match status" value="1"/>
</dbReference>
<dbReference type="InterPro" id="IPR013106">
    <property type="entry name" value="Ig_V-set"/>
</dbReference>
<dbReference type="InterPro" id="IPR006574">
    <property type="entry name" value="PRY"/>
</dbReference>
<keyword evidence="3" id="KW-0862">Zinc</keyword>
<dbReference type="SUPFAM" id="SSF49899">
    <property type="entry name" value="Concanavalin A-like lectins/glucanases"/>
    <property type="match status" value="1"/>
</dbReference>
<evidence type="ECO:0000256" key="3">
    <source>
        <dbReference type="ARBA" id="ARBA00022833"/>
    </source>
</evidence>
<evidence type="ECO:0000259" key="5">
    <source>
        <dbReference type="PROSITE" id="PS50835"/>
    </source>
</evidence>
<dbReference type="CDD" id="cd05713">
    <property type="entry name" value="IgV_MOG_like"/>
    <property type="match status" value="1"/>
</dbReference>
<feature type="domain" description="Ig-like" evidence="5">
    <location>
        <begin position="1"/>
        <end position="100"/>
    </location>
</feature>